<sequence>MMHKTKEQMCPPGKQCLLPKPHQILQAGSVQDPHPRSALIPPLIPGSLEAGWPSRWH</sequence>
<accession>A0A673C3S0</accession>
<dbReference type="Proteomes" id="UP000472271">
    <property type="component" value="Chromosome 2"/>
</dbReference>
<keyword evidence="2" id="KW-1185">Reference proteome</keyword>
<evidence type="ECO:0000313" key="2">
    <source>
        <dbReference type="Proteomes" id="UP000472271"/>
    </source>
</evidence>
<dbReference type="Ensembl" id="ENSSORT00005049817.1">
    <property type="protein sequence ID" value="ENSSORP00005048625.1"/>
    <property type="gene ID" value="ENSSORG00005022150.1"/>
</dbReference>
<reference evidence="1" key="3">
    <citation type="submission" date="2025-09" db="UniProtKB">
        <authorList>
            <consortium name="Ensembl"/>
        </authorList>
    </citation>
    <scope>IDENTIFICATION</scope>
</reference>
<name>A0A673C3S0_9TELE</name>
<protein>
    <submittedName>
        <fullName evidence="1">Uncharacterized protein</fullName>
    </submittedName>
</protein>
<reference evidence="1" key="2">
    <citation type="submission" date="2025-08" db="UniProtKB">
        <authorList>
            <consortium name="Ensembl"/>
        </authorList>
    </citation>
    <scope>IDENTIFICATION</scope>
</reference>
<reference evidence="1" key="1">
    <citation type="submission" date="2019-06" db="EMBL/GenBank/DDBJ databases">
        <authorList>
            <consortium name="Wellcome Sanger Institute Data Sharing"/>
        </authorList>
    </citation>
    <scope>NUCLEOTIDE SEQUENCE [LARGE SCALE GENOMIC DNA]</scope>
</reference>
<dbReference type="InParanoid" id="A0A673C3S0"/>
<proteinExistence type="predicted"/>
<dbReference type="AlphaFoldDB" id="A0A673C3S0"/>
<organism evidence="1 2">
    <name type="scientific">Sphaeramia orbicularis</name>
    <name type="common">orbiculate cardinalfish</name>
    <dbReference type="NCBI Taxonomy" id="375764"/>
    <lineage>
        <taxon>Eukaryota</taxon>
        <taxon>Metazoa</taxon>
        <taxon>Chordata</taxon>
        <taxon>Craniata</taxon>
        <taxon>Vertebrata</taxon>
        <taxon>Euteleostomi</taxon>
        <taxon>Actinopterygii</taxon>
        <taxon>Neopterygii</taxon>
        <taxon>Teleostei</taxon>
        <taxon>Neoteleostei</taxon>
        <taxon>Acanthomorphata</taxon>
        <taxon>Gobiaria</taxon>
        <taxon>Kurtiformes</taxon>
        <taxon>Apogonoidei</taxon>
        <taxon>Apogonidae</taxon>
        <taxon>Apogoninae</taxon>
        <taxon>Sphaeramia</taxon>
    </lineage>
</organism>
<evidence type="ECO:0000313" key="1">
    <source>
        <dbReference type="Ensembl" id="ENSSORP00005048625.1"/>
    </source>
</evidence>